<dbReference type="EMBL" id="CP110176">
    <property type="protein sequence ID" value="UZC88322.2"/>
    <property type="molecule type" value="Genomic_DNA"/>
</dbReference>
<dbReference type="Proteomes" id="UP000266778">
    <property type="component" value="Chromosome"/>
</dbReference>
<reference evidence="1" key="2">
    <citation type="submission" date="2022-09" db="EMBL/GenBank/DDBJ databases">
        <title>Intensive care unit water sources are persistently colonized with multi-drug resistant bacteria and are the site of extensive horizontal gene transfer of antibiotic resistance genes.</title>
        <authorList>
            <person name="Diorio-Toth L."/>
        </authorList>
    </citation>
    <scope>NUCLEOTIDE SEQUENCE</scope>
    <source>
        <strain evidence="1">GD03710</strain>
    </source>
</reference>
<dbReference type="Proteomes" id="UP001163285">
    <property type="component" value="Chromosome"/>
</dbReference>
<evidence type="ECO:0000313" key="3">
    <source>
        <dbReference type="EMBL" id="UZC88322.2"/>
    </source>
</evidence>
<name>A0A6I4WZ55_AERCA</name>
<reference evidence="3" key="3">
    <citation type="submission" date="2023-04" db="EMBL/GenBank/DDBJ databases">
        <title>Whole Genome Sequence of Multi-drug resistant Aeromonas caviae as a gut pathogen in newborn.</title>
        <authorList>
            <person name="Jadhav S.V."/>
            <person name="Saroj S.D."/>
            <person name="Saha U.B."/>
            <person name="Sen S."/>
            <person name="Kher A."/>
        </authorList>
    </citation>
    <scope>NUCLEOTIDE SEQUENCE</scope>
    <source>
        <strain evidence="3">SVJ23</strain>
    </source>
</reference>
<evidence type="ECO:0000313" key="2">
    <source>
        <dbReference type="EMBL" id="QLI60222.1"/>
    </source>
</evidence>
<proteinExistence type="predicted"/>
<dbReference type="AlphaFoldDB" id="A0A6I4WZ55"/>
<accession>A0A6I4WZ55</accession>
<protein>
    <submittedName>
        <fullName evidence="1">Uncharacterized protein</fullName>
    </submittedName>
</protein>
<dbReference type="EMBL" id="JAOCIZ010000005">
    <property type="protein sequence ID" value="MDH1503860.1"/>
    <property type="molecule type" value="Genomic_DNA"/>
</dbReference>
<dbReference type="Proteomes" id="UP001161704">
    <property type="component" value="Unassembled WGS sequence"/>
</dbReference>
<evidence type="ECO:0000313" key="1">
    <source>
        <dbReference type="EMBL" id="MDH1503860.1"/>
    </source>
</evidence>
<gene>
    <name evidence="2" type="ORF">C1C91_22200</name>
    <name evidence="1" type="ORF">N5I20_02130</name>
    <name evidence="3" type="ORF">OJY61_10615</name>
</gene>
<organism evidence="1 4">
    <name type="scientific">Aeromonas caviae</name>
    <name type="common">Aeromonas punctata</name>
    <dbReference type="NCBI Taxonomy" id="648"/>
    <lineage>
        <taxon>Bacteria</taxon>
        <taxon>Pseudomonadati</taxon>
        <taxon>Pseudomonadota</taxon>
        <taxon>Gammaproteobacteria</taxon>
        <taxon>Aeromonadales</taxon>
        <taxon>Aeromonadaceae</taxon>
        <taxon>Aeromonas</taxon>
    </lineage>
</organism>
<sequence>MSRINPPKDAGWHPCFTAKARGGAVFWRFKERLNSLQKQKTGVTLGYKTTLPGIGTFFADTCKRFQRPTETILKEQECET</sequence>
<reference evidence="2" key="1">
    <citation type="journal article" date="2019" name="J Environ">
        <title>Genetic characterization and potential molecular dissemination mechanism of tet (31) gene in Aeromonas caviae from an oxytetracycline wastewater treatment system.</title>
        <authorList>
            <person name="Shi Y."/>
            <person name="Tian Z."/>
            <person name="Leclercq S.O."/>
            <person name="Zhang H."/>
            <person name="Yang M."/>
            <person name="Zhang Y."/>
        </authorList>
    </citation>
    <scope>NUCLEOTIDE SEQUENCE</scope>
    <source>
        <strain evidence="2">T25-39</strain>
    </source>
</reference>
<dbReference type="RefSeq" id="WP_125117245.1">
    <property type="nucleotide sequence ID" value="NZ_AP019195.1"/>
</dbReference>
<dbReference type="EMBL" id="CP025706">
    <property type="protein sequence ID" value="QLI60222.1"/>
    <property type="molecule type" value="Genomic_DNA"/>
</dbReference>
<evidence type="ECO:0000313" key="4">
    <source>
        <dbReference type="Proteomes" id="UP001161704"/>
    </source>
</evidence>